<evidence type="ECO:0000313" key="2">
    <source>
        <dbReference type="Proteomes" id="UP000607653"/>
    </source>
</evidence>
<dbReference type="AlphaFoldDB" id="A0A822XV21"/>
<dbReference type="EMBL" id="DUZY01000001">
    <property type="protein sequence ID" value="DAD24187.1"/>
    <property type="molecule type" value="Genomic_DNA"/>
</dbReference>
<protein>
    <submittedName>
        <fullName evidence="1">Uncharacterized protein</fullName>
    </submittedName>
</protein>
<reference evidence="1 2" key="1">
    <citation type="journal article" date="2020" name="Mol. Biol. Evol.">
        <title>Distinct Expression and Methylation Patterns for Genes with Different Fates following a Single Whole-Genome Duplication in Flowering Plants.</title>
        <authorList>
            <person name="Shi T."/>
            <person name="Rahmani R.S."/>
            <person name="Gugger P.F."/>
            <person name="Wang M."/>
            <person name="Li H."/>
            <person name="Zhang Y."/>
            <person name="Li Z."/>
            <person name="Wang Q."/>
            <person name="Van de Peer Y."/>
            <person name="Marchal K."/>
            <person name="Chen J."/>
        </authorList>
    </citation>
    <scope>NUCLEOTIDE SEQUENCE [LARGE SCALE GENOMIC DNA]</scope>
    <source>
        <tissue evidence="1">Leaf</tissue>
    </source>
</reference>
<name>A0A822XV21_NELNU</name>
<organism evidence="1 2">
    <name type="scientific">Nelumbo nucifera</name>
    <name type="common">Sacred lotus</name>
    <dbReference type="NCBI Taxonomy" id="4432"/>
    <lineage>
        <taxon>Eukaryota</taxon>
        <taxon>Viridiplantae</taxon>
        <taxon>Streptophyta</taxon>
        <taxon>Embryophyta</taxon>
        <taxon>Tracheophyta</taxon>
        <taxon>Spermatophyta</taxon>
        <taxon>Magnoliopsida</taxon>
        <taxon>Proteales</taxon>
        <taxon>Nelumbonaceae</taxon>
        <taxon>Nelumbo</taxon>
    </lineage>
</organism>
<proteinExistence type="predicted"/>
<accession>A0A822XV21</accession>
<comment type="caution">
    <text evidence="1">The sequence shown here is derived from an EMBL/GenBank/DDBJ whole genome shotgun (WGS) entry which is preliminary data.</text>
</comment>
<evidence type="ECO:0000313" key="1">
    <source>
        <dbReference type="EMBL" id="DAD24187.1"/>
    </source>
</evidence>
<gene>
    <name evidence="1" type="ORF">HUJ06_025650</name>
</gene>
<dbReference type="Proteomes" id="UP000607653">
    <property type="component" value="Unassembled WGS sequence"/>
</dbReference>
<keyword evidence="2" id="KW-1185">Reference proteome</keyword>
<sequence length="36" mass="4291">MKNSNGTKHYNLNLFDVWDPCTFPFELENLLASRKF</sequence>